<dbReference type="Gene3D" id="2.120.10.30">
    <property type="entry name" value="TolB, C-terminal domain"/>
    <property type="match status" value="1"/>
</dbReference>
<accession>A0ABY6MSW8</accession>
<dbReference type="Proteomes" id="UP001163266">
    <property type="component" value="Chromosome"/>
</dbReference>
<proteinExistence type="predicted"/>
<evidence type="ECO:0000313" key="3">
    <source>
        <dbReference type="Proteomes" id="UP001163266"/>
    </source>
</evidence>
<protein>
    <recommendedName>
        <fullName evidence="4">Dipeptidylpeptidase IV N-terminal domain-containing protein</fullName>
    </recommendedName>
</protein>
<gene>
    <name evidence="2" type="ORF">OMP39_00435</name>
</gene>
<dbReference type="RefSeq" id="WP_264892858.1">
    <property type="nucleotide sequence ID" value="NZ_CP110257.1"/>
</dbReference>
<name>A0ABY6MSW8_9BURK</name>
<dbReference type="EMBL" id="CP110257">
    <property type="protein sequence ID" value="UZD55100.1"/>
    <property type="molecule type" value="Genomic_DNA"/>
</dbReference>
<evidence type="ECO:0000256" key="1">
    <source>
        <dbReference type="SAM" id="MobiDB-lite"/>
    </source>
</evidence>
<feature type="compositionally biased region" description="Low complexity" evidence="1">
    <location>
        <begin position="44"/>
        <end position="57"/>
    </location>
</feature>
<evidence type="ECO:0000313" key="2">
    <source>
        <dbReference type="EMBL" id="UZD55100.1"/>
    </source>
</evidence>
<organism evidence="2 3">
    <name type="scientific">Caldimonas aquatica</name>
    <dbReference type="NCBI Taxonomy" id="376175"/>
    <lineage>
        <taxon>Bacteria</taxon>
        <taxon>Pseudomonadati</taxon>
        <taxon>Pseudomonadota</taxon>
        <taxon>Betaproteobacteria</taxon>
        <taxon>Burkholderiales</taxon>
        <taxon>Sphaerotilaceae</taxon>
        <taxon>Caldimonas</taxon>
    </lineage>
</organism>
<evidence type="ECO:0008006" key="4">
    <source>
        <dbReference type="Google" id="ProtNLM"/>
    </source>
</evidence>
<dbReference type="SUPFAM" id="SSF69304">
    <property type="entry name" value="Tricorn protease N-terminal domain"/>
    <property type="match status" value="1"/>
</dbReference>
<dbReference type="InterPro" id="IPR011042">
    <property type="entry name" value="6-blade_b-propeller_TolB-like"/>
</dbReference>
<reference evidence="2" key="1">
    <citation type="submission" date="2022-10" db="EMBL/GenBank/DDBJ databases">
        <title>Complete genome sequence of Schlegelella aquatica LMG 23380.</title>
        <authorList>
            <person name="Musilova J."/>
            <person name="Kourilova X."/>
            <person name="Bezdicek M."/>
            <person name="Hermankova K."/>
            <person name="Obruca S."/>
            <person name="Sedlar K."/>
        </authorList>
    </citation>
    <scope>NUCLEOTIDE SEQUENCE</scope>
    <source>
        <strain evidence="2">LMG 23380</strain>
    </source>
</reference>
<sequence length="351" mass="37394">MGLLPPSRSRGSRRCWAAVLVAAPLVWLAACGGGGGGGGGGGSVAPAPSGPGPSIAAPTGRLWHHNYALDFLDGTQIASATGGPPMAVTPEAEAIPWPDGSQYVTAEWDLRTDRTAVRVHATASGAVLHEAAVDQYFRAPRPAPHRKEWVLGRVSDSVTTAGVYAVIDLAARRVLDQFPADDAAVDWLPDGRYVHVTHDGRISIGTVGVAARQAVGQLALPRGLTVNEVWADPQGRRLALRLWSKSEAGTIDVSDLWVSDLDGRNAYRHTQTRMTNRARWSPDGRLIAFDVDTGSLCDFSGCVGHCELWYADADAREVTALPAAGDARQFRVRNRSGQERVLGCDLLGWTP</sequence>
<feature type="region of interest" description="Disordered" evidence="1">
    <location>
        <begin position="37"/>
        <end position="57"/>
    </location>
</feature>
<keyword evidence="3" id="KW-1185">Reference proteome</keyword>